<dbReference type="EMBL" id="JACSPV010000051">
    <property type="protein sequence ID" value="MBD8007253.1"/>
    <property type="molecule type" value="Genomic_DNA"/>
</dbReference>
<dbReference type="Proteomes" id="UP000648182">
    <property type="component" value="Unassembled WGS sequence"/>
</dbReference>
<keyword evidence="2" id="KW-1185">Reference proteome</keyword>
<name>A0ABR8VR56_9BACI</name>
<protein>
    <submittedName>
        <fullName evidence="1">Uncharacterized protein</fullName>
    </submittedName>
</protein>
<dbReference type="RefSeq" id="WP_191815758.1">
    <property type="nucleotide sequence ID" value="NZ_JACSPV010000051.1"/>
</dbReference>
<accession>A0ABR8VR56</accession>
<evidence type="ECO:0000313" key="1">
    <source>
        <dbReference type="EMBL" id="MBD8007253.1"/>
    </source>
</evidence>
<sequence length="61" mass="6644">MSIAYKQNRDFCFILFAGGAGEIKNLTMENHNSCYVKVATEFMADGTNFASSLSKAVSISI</sequence>
<reference evidence="1 2" key="1">
    <citation type="submission" date="2020-08" db="EMBL/GenBank/DDBJ databases">
        <title>A Genomic Blueprint of the Chicken Gut Microbiome.</title>
        <authorList>
            <person name="Gilroy R."/>
            <person name="Ravi A."/>
            <person name="Getino M."/>
            <person name="Pursley I."/>
            <person name="Horton D.L."/>
            <person name="Alikhan N.-F."/>
            <person name="Baker D."/>
            <person name="Gharbi K."/>
            <person name="Hall N."/>
            <person name="Watson M."/>
            <person name="Adriaenssens E.M."/>
            <person name="Foster-Nyarko E."/>
            <person name="Jarju S."/>
            <person name="Secka A."/>
            <person name="Antonio M."/>
            <person name="Oren A."/>
            <person name="Chaudhuri R."/>
            <person name="La Ragione R.M."/>
            <person name="Hildebrand F."/>
            <person name="Pallen M.J."/>
        </authorList>
    </citation>
    <scope>NUCLEOTIDE SEQUENCE [LARGE SCALE GENOMIC DNA]</scope>
    <source>
        <strain evidence="1 2">Sa1BUA2</strain>
    </source>
</reference>
<evidence type="ECO:0000313" key="2">
    <source>
        <dbReference type="Proteomes" id="UP000648182"/>
    </source>
</evidence>
<proteinExistence type="predicted"/>
<organism evidence="1 2">
    <name type="scientific">Bacillus norwichensis</name>
    <dbReference type="NCBI Taxonomy" id="2762217"/>
    <lineage>
        <taxon>Bacteria</taxon>
        <taxon>Bacillati</taxon>
        <taxon>Bacillota</taxon>
        <taxon>Bacilli</taxon>
        <taxon>Bacillales</taxon>
        <taxon>Bacillaceae</taxon>
        <taxon>Bacillus</taxon>
    </lineage>
</organism>
<gene>
    <name evidence="1" type="ORF">H9631_19500</name>
</gene>
<comment type="caution">
    <text evidence="1">The sequence shown here is derived from an EMBL/GenBank/DDBJ whole genome shotgun (WGS) entry which is preliminary data.</text>
</comment>